<dbReference type="InterPro" id="IPR000998">
    <property type="entry name" value="MAM_dom"/>
</dbReference>
<keyword evidence="1" id="KW-1133">Transmembrane helix</keyword>
<keyword evidence="1" id="KW-0812">Transmembrane</keyword>
<dbReference type="Gene3D" id="2.60.120.200">
    <property type="match status" value="1"/>
</dbReference>
<dbReference type="SUPFAM" id="SSF49899">
    <property type="entry name" value="Concanavalin A-like lectins/glucanases"/>
    <property type="match status" value="1"/>
</dbReference>
<reference evidence="3 4" key="1">
    <citation type="journal article" date="2023" name="Sci. Data">
        <title>Genome assembly of the Korean intertidal mud-creeper Batillaria attramentaria.</title>
        <authorList>
            <person name="Patra A.K."/>
            <person name="Ho P.T."/>
            <person name="Jun S."/>
            <person name="Lee S.J."/>
            <person name="Kim Y."/>
            <person name="Won Y.J."/>
        </authorList>
    </citation>
    <scope>NUCLEOTIDE SEQUENCE [LARGE SCALE GENOMIC DNA]</scope>
    <source>
        <strain evidence="3">Wonlab-2016</strain>
    </source>
</reference>
<proteinExistence type="predicted"/>
<dbReference type="Proteomes" id="UP001519460">
    <property type="component" value="Unassembled WGS sequence"/>
</dbReference>
<keyword evidence="1" id="KW-0472">Membrane</keyword>
<comment type="caution">
    <text evidence="3">The sequence shown here is derived from an EMBL/GenBank/DDBJ whole genome shotgun (WGS) entry which is preliminary data.</text>
</comment>
<organism evidence="3 4">
    <name type="scientific">Batillaria attramentaria</name>
    <dbReference type="NCBI Taxonomy" id="370345"/>
    <lineage>
        <taxon>Eukaryota</taxon>
        <taxon>Metazoa</taxon>
        <taxon>Spiralia</taxon>
        <taxon>Lophotrochozoa</taxon>
        <taxon>Mollusca</taxon>
        <taxon>Gastropoda</taxon>
        <taxon>Caenogastropoda</taxon>
        <taxon>Sorbeoconcha</taxon>
        <taxon>Cerithioidea</taxon>
        <taxon>Batillariidae</taxon>
        <taxon>Batillaria</taxon>
    </lineage>
</organism>
<accession>A0ABD0JLN9</accession>
<dbReference type="AlphaFoldDB" id="A0ABD0JLN9"/>
<dbReference type="InterPro" id="IPR013320">
    <property type="entry name" value="ConA-like_dom_sf"/>
</dbReference>
<feature type="domain" description="MAM" evidence="2">
    <location>
        <begin position="88"/>
        <end position="252"/>
    </location>
</feature>
<name>A0ABD0JLN9_9CAEN</name>
<dbReference type="SMART" id="SM00137">
    <property type="entry name" value="MAM"/>
    <property type="match status" value="1"/>
</dbReference>
<evidence type="ECO:0000313" key="4">
    <source>
        <dbReference type="Proteomes" id="UP001519460"/>
    </source>
</evidence>
<keyword evidence="4" id="KW-1185">Reference proteome</keyword>
<evidence type="ECO:0000259" key="2">
    <source>
        <dbReference type="PROSITE" id="PS50060"/>
    </source>
</evidence>
<feature type="transmembrane region" description="Helical" evidence="1">
    <location>
        <begin position="265"/>
        <end position="290"/>
    </location>
</feature>
<gene>
    <name evidence="3" type="ORF">BaRGS_00033149</name>
</gene>
<sequence length="358" mass="38909">MDEISCIDFMYAHELPTWLDVHLETDNGTIITLLESRENHPTGVVFSYTVFNTIAKIKFRARGGGNTRSPAAKLYYVSVGVGNCSAGPDCKFNPPDAYSRPVEIFCGWKPENWQTTGALSFRELQLRDASGIGKFVFVVRPHVMSSLTSNVMPPTGSDSPACLEFAYVVTGVNARLTVSVEPLGLSGGLTTLWNVASNTFNSSTDWSFAAVAVLSSKVFKIRFGSSPATDDFAVIAIDNITYTRKKPNNCETIPETKKGEEGENFMVVVGAVTAVLLVTVVIVIVGIVLWRRRPRGDSDHLELNDAASRDIQTSSMETVDYQGTGQDTAEETDDYLVPCNALGLCNPAVNISALQLDK</sequence>
<evidence type="ECO:0000256" key="1">
    <source>
        <dbReference type="SAM" id="Phobius"/>
    </source>
</evidence>
<evidence type="ECO:0000313" key="3">
    <source>
        <dbReference type="EMBL" id="KAK7475600.1"/>
    </source>
</evidence>
<protein>
    <recommendedName>
        <fullName evidence="2">MAM domain-containing protein</fullName>
    </recommendedName>
</protein>
<dbReference type="Pfam" id="PF00629">
    <property type="entry name" value="MAM"/>
    <property type="match status" value="1"/>
</dbReference>
<dbReference type="EMBL" id="JACVVK020000400">
    <property type="protein sequence ID" value="KAK7475600.1"/>
    <property type="molecule type" value="Genomic_DNA"/>
</dbReference>
<dbReference type="PROSITE" id="PS50060">
    <property type="entry name" value="MAM_2"/>
    <property type="match status" value="1"/>
</dbReference>